<dbReference type="InterPro" id="IPR036452">
    <property type="entry name" value="Ribo_hydro-like"/>
</dbReference>
<reference evidence="4" key="1">
    <citation type="submission" date="2014-11" db="EMBL/GenBank/DDBJ databases">
        <authorList>
            <person name="Otto D Thomas"/>
            <person name="Naeem Raeece"/>
        </authorList>
    </citation>
    <scope>NUCLEOTIDE SEQUENCE</scope>
</reference>
<dbReference type="Pfam" id="PF01156">
    <property type="entry name" value="IU_nuc_hydro"/>
    <property type="match status" value="1"/>
</dbReference>
<feature type="compositionally biased region" description="Basic residues" evidence="2">
    <location>
        <begin position="219"/>
        <end position="229"/>
    </location>
</feature>
<evidence type="ECO:0000259" key="3">
    <source>
        <dbReference type="Pfam" id="PF01156"/>
    </source>
</evidence>
<feature type="region of interest" description="Disordered" evidence="2">
    <location>
        <begin position="268"/>
        <end position="341"/>
    </location>
</feature>
<dbReference type="VEuPathDB" id="CryptoDB:Cvel_30966"/>
<evidence type="ECO:0000256" key="2">
    <source>
        <dbReference type="SAM" id="MobiDB-lite"/>
    </source>
</evidence>
<feature type="domain" description="Inosine/uridine-preferring nucleoside hydrolase" evidence="3">
    <location>
        <begin position="8"/>
        <end position="163"/>
    </location>
</feature>
<feature type="region of interest" description="Disordered" evidence="2">
    <location>
        <begin position="205"/>
        <end position="250"/>
    </location>
</feature>
<name>A0A0G4HS90_9ALVE</name>
<accession>A0A0G4HS90</accession>
<dbReference type="EMBL" id="CDMZ01003681">
    <property type="protein sequence ID" value="CEM47231.1"/>
    <property type="molecule type" value="Genomic_DNA"/>
</dbReference>
<dbReference type="AlphaFoldDB" id="A0A0G4HS90"/>
<comment type="similarity">
    <text evidence="1">Belongs to the IUNH family.</text>
</comment>
<feature type="compositionally biased region" description="Basic and acidic residues" evidence="2">
    <location>
        <begin position="279"/>
        <end position="303"/>
    </location>
</feature>
<evidence type="ECO:0000256" key="1">
    <source>
        <dbReference type="ARBA" id="ARBA00009176"/>
    </source>
</evidence>
<dbReference type="GO" id="GO:0016799">
    <property type="term" value="F:hydrolase activity, hydrolyzing N-glycosyl compounds"/>
    <property type="evidence" value="ECO:0007669"/>
    <property type="project" value="InterPro"/>
</dbReference>
<dbReference type="SUPFAM" id="SSF53590">
    <property type="entry name" value="Nucleoside hydrolase"/>
    <property type="match status" value="1"/>
</dbReference>
<evidence type="ECO:0000313" key="4">
    <source>
        <dbReference type="EMBL" id="CEM47231.1"/>
    </source>
</evidence>
<organism evidence="4">
    <name type="scientific">Chromera velia CCMP2878</name>
    <dbReference type="NCBI Taxonomy" id="1169474"/>
    <lineage>
        <taxon>Eukaryota</taxon>
        <taxon>Sar</taxon>
        <taxon>Alveolata</taxon>
        <taxon>Colpodellida</taxon>
        <taxon>Chromeraceae</taxon>
        <taxon>Chromera</taxon>
    </lineage>
</organism>
<dbReference type="Gene3D" id="3.90.245.10">
    <property type="entry name" value="Ribonucleoside hydrolase-like"/>
    <property type="match status" value="1"/>
</dbReference>
<protein>
    <recommendedName>
        <fullName evidence="3">Inosine/uridine-preferring nucleoside hydrolase domain-containing protein</fullName>
    </recommendedName>
</protein>
<feature type="compositionally biased region" description="Polar residues" evidence="2">
    <location>
        <begin position="320"/>
        <end position="330"/>
    </location>
</feature>
<gene>
    <name evidence="4" type="ORF">Cvel_30966</name>
</gene>
<proteinExistence type="inferred from homology"/>
<sequence length="341" mass="36933">MESLRKFPDLCLVGGAPPGNIGAFVEQLDKSEGLVLSKLVMNGGFAGVGVVPDSIPTLPKFEGLTHCATFNFGGAPAAARMLLDSPKIARRVLCSKNVCHRVTYSREMHEILRQFRGSSDFLFRMMEEYGAAAKEKKLHDVLAACAAVDEGVVSLREVSLECVKGKWGSFLKDGTKTFISVDYNHALFTRLLALAPENTPIPEPHVLSIGSVEPSDHLGKKKGLRLAGKHRGEASSSAHEPQEGARGGGDFFREKEREDSRASVAEAGANLLSAAVPKVPDRPPTTEDRGREGKVLGNSEEKGQSIPKQAQTEAERGTTHEQQPISQRTAKATRWILRKKG</sequence>
<dbReference type="InterPro" id="IPR001910">
    <property type="entry name" value="Inosine/uridine_hydrolase_dom"/>
</dbReference>